<geneLocation type="plasmid" evidence="1 2">
    <name>pC</name>
</geneLocation>
<dbReference type="HOGENOM" id="CLU_2938495_0_0_5"/>
<proteinExistence type="predicted"/>
<organism evidence="1 2">
    <name type="scientific">Rhizobium etli (strain CIAT 652)</name>
    <dbReference type="NCBI Taxonomy" id="491916"/>
    <lineage>
        <taxon>Bacteria</taxon>
        <taxon>Pseudomonadati</taxon>
        <taxon>Pseudomonadota</taxon>
        <taxon>Alphaproteobacteria</taxon>
        <taxon>Hyphomicrobiales</taxon>
        <taxon>Rhizobiaceae</taxon>
        <taxon>Rhizobium/Agrobacterium group</taxon>
        <taxon>Rhizobium</taxon>
    </lineage>
</organism>
<dbReference type="Proteomes" id="UP000008817">
    <property type="component" value="Plasmid pC"/>
</dbReference>
<reference evidence="1 2" key="1">
    <citation type="submission" date="2008-04" db="EMBL/GenBank/DDBJ databases">
        <title>Genome diversity and DNA divergence of Rhizobium etli.</title>
        <authorList>
            <person name="Gonzalez V."/>
            <person name="Acosta J.L."/>
            <person name="Santamaria R.I."/>
            <person name="Bustos P."/>
            <person name="Hernandez-Gonzalez I.L."/>
            <person name="Fernandez J.L."/>
            <person name="Diaz R."/>
            <person name="Flores M."/>
            <person name="Mora J."/>
            <person name="Palacios R."/>
            <person name="Davila G."/>
        </authorList>
    </citation>
    <scope>NUCLEOTIDE SEQUENCE [LARGE SCALE GENOMIC DNA]</scope>
    <source>
        <strain evidence="1 2">CIAT 652</strain>
        <plasmid evidence="2">Plasmid pC</plasmid>
    </source>
</reference>
<dbReference type="EMBL" id="CP001077">
    <property type="protein sequence ID" value="ACE94792.1"/>
    <property type="molecule type" value="Genomic_DNA"/>
</dbReference>
<accession>B3Q3N5</accession>
<protein>
    <submittedName>
        <fullName evidence="1">Uncharacterized protein</fullName>
    </submittedName>
</protein>
<dbReference type="KEGG" id="rec:RHECIAT_PC0000715"/>
<keyword evidence="1" id="KW-0614">Plasmid</keyword>
<sequence length="60" mass="6715">MHDAVAGYVDFEDIDIHPPQLFQFFLRAVMGVPYLDEVAVAVNGLFAEEIAVLERAITLH</sequence>
<name>B3Q3N5_RHIE6</name>
<evidence type="ECO:0000313" key="2">
    <source>
        <dbReference type="Proteomes" id="UP000008817"/>
    </source>
</evidence>
<gene>
    <name evidence="1" type="ordered locus">RHECIAT_PC0000715</name>
</gene>
<evidence type="ECO:0000313" key="1">
    <source>
        <dbReference type="EMBL" id="ACE94792.1"/>
    </source>
</evidence>
<dbReference type="AlphaFoldDB" id="B3Q3N5"/>